<dbReference type="RefSeq" id="XP_013330614.1">
    <property type="nucleotide sequence ID" value="XM_013475160.1"/>
</dbReference>
<comment type="caution">
    <text evidence="4">The sequence shown here is derived from an EMBL/GenBank/DDBJ whole genome shotgun (WGS) entry which is preliminary data.</text>
</comment>
<keyword evidence="3" id="KW-0408">Iron</keyword>
<dbReference type="Gene3D" id="2.60.120.620">
    <property type="entry name" value="q2cbj1_9rhob like domain"/>
    <property type="match status" value="1"/>
</dbReference>
<gene>
    <name evidence="4" type="ORF">T310_1984</name>
</gene>
<comment type="similarity">
    <text evidence="2">Belongs to the PhyH family.</text>
</comment>
<evidence type="ECO:0000313" key="5">
    <source>
        <dbReference type="Proteomes" id="UP000053958"/>
    </source>
</evidence>
<protein>
    <submittedName>
        <fullName evidence="4">Phytanoyl-CoA dioxygenase family protein</fullName>
    </submittedName>
</protein>
<evidence type="ECO:0000256" key="1">
    <source>
        <dbReference type="ARBA" id="ARBA00001962"/>
    </source>
</evidence>
<proteinExistence type="inferred from homology"/>
<evidence type="ECO:0000256" key="2">
    <source>
        <dbReference type="ARBA" id="ARBA00005830"/>
    </source>
</evidence>
<dbReference type="GO" id="GO:0051213">
    <property type="term" value="F:dioxygenase activity"/>
    <property type="evidence" value="ECO:0007669"/>
    <property type="project" value="UniProtKB-KW"/>
</dbReference>
<dbReference type="SUPFAM" id="SSF51197">
    <property type="entry name" value="Clavaminate synthase-like"/>
    <property type="match status" value="1"/>
</dbReference>
<dbReference type="EMBL" id="LASV01000079">
    <property type="protein sequence ID" value="KKA24002.1"/>
    <property type="molecule type" value="Genomic_DNA"/>
</dbReference>
<comment type="cofactor">
    <cofactor evidence="1">
        <name>Fe cation</name>
        <dbReference type="ChEBI" id="CHEBI:24875"/>
    </cofactor>
</comment>
<organism evidence="4 5">
    <name type="scientific">Rasamsonia emersonii (strain ATCC 16479 / CBS 393.64 / IMI 116815)</name>
    <dbReference type="NCBI Taxonomy" id="1408163"/>
    <lineage>
        <taxon>Eukaryota</taxon>
        <taxon>Fungi</taxon>
        <taxon>Dikarya</taxon>
        <taxon>Ascomycota</taxon>
        <taxon>Pezizomycotina</taxon>
        <taxon>Eurotiomycetes</taxon>
        <taxon>Eurotiomycetidae</taxon>
        <taxon>Eurotiales</taxon>
        <taxon>Trichocomaceae</taxon>
        <taxon>Rasamsonia</taxon>
    </lineage>
</organism>
<evidence type="ECO:0000256" key="3">
    <source>
        <dbReference type="ARBA" id="ARBA00023004"/>
    </source>
</evidence>
<keyword evidence="4" id="KW-0560">Oxidoreductase</keyword>
<sequence length="354" mass="39169">MAANGTVTPQQLEEAKAKFKEDGWAVIPNVIDAEKTKEVLDRLWKAKEESERRGDPTRLEWLDPNESNVRVFYLMELDPIFRELIQHPVAIEMVQSALGKNFLVSNFTANIARPGSKSMGLHSDLSLQCPDPWLSTWGLNVIWCLTDIYYENGATLYIPGSHHWKTRADVPPDEEAKKMLVPFEAKAGSIVVMDGRLWHTSGCNITKDVDRALLFGAYNAPFLRGQVNWAVGLSEETKATLSPQLREWLGVNRDGNLGVVTGVNDVFVEDPNYCMPVGNQEEGSVLRAVPADGSTLWVKSGQRMDSVTFTPIPIPLSLAASLQWGWPGELARQLNGAGRSSTILNLNTALLRAG</sequence>
<dbReference type="OrthoDB" id="445007at2759"/>
<dbReference type="InterPro" id="IPR008775">
    <property type="entry name" value="Phytyl_CoA_dOase-like"/>
</dbReference>
<name>A0A0F4Z0F0_RASE3</name>
<keyword evidence="5" id="KW-1185">Reference proteome</keyword>
<accession>A0A0F4Z0F0</accession>
<dbReference type="STRING" id="1408163.A0A0F4Z0F0"/>
<dbReference type="GeneID" id="25314335"/>
<dbReference type="GO" id="GO:0046872">
    <property type="term" value="F:metal ion binding"/>
    <property type="evidence" value="ECO:0007669"/>
    <property type="project" value="UniProtKB-ARBA"/>
</dbReference>
<dbReference type="AlphaFoldDB" id="A0A0F4Z0F0"/>
<keyword evidence="4" id="KW-0223">Dioxygenase</keyword>
<reference evidence="4 5" key="1">
    <citation type="submission" date="2015-04" db="EMBL/GenBank/DDBJ databases">
        <authorList>
            <person name="Heijne W.H."/>
            <person name="Fedorova N.D."/>
            <person name="Nierman W.C."/>
            <person name="Vollebregt A.W."/>
            <person name="Zhao Z."/>
            <person name="Wu L."/>
            <person name="Kumar M."/>
            <person name="Stam H."/>
            <person name="van den Berg M.A."/>
            <person name="Pel H.J."/>
        </authorList>
    </citation>
    <scope>NUCLEOTIDE SEQUENCE [LARGE SCALE GENOMIC DNA]</scope>
    <source>
        <strain evidence="4 5">CBS 393.64</strain>
    </source>
</reference>
<evidence type="ECO:0000313" key="4">
    <source>
        <dbReference type="EMBL" id="KKA24002.1"/>
    </source>
</evidence>
<dbReference type="PANTHER" id="PTHR20883:SF48">
    <property type="entry name" value="ECTOINE DIOXYGENASE"/>
    <property type="match status" value="1"/>
</dbReference>
<dbReference type="PANTHER" id="PTHR20883">
    <property type="entry name" value="PHYTANOYL-COA DIOXYGENASE DOMAIN CONTAINING 1"/>
    <property type="match status" value="1"/>
</dbReference>
<dbReference type="Proteomes" id="UP000053958">
    <property type="component" value="Unassembled WGS sequence"/>
</dbReference>
<dbReference type="Pfam" id="PF05721">
    <property type="entry name" value="PhyH"/>
    <property type="match status" value="1"/>
</dbReference>